<reference evidence="2 3" key="1">
    <citation type="journal article" date="2018" name="Proc. Natl. Acad. Sci. U.S.A.">
        <title>Draft genome sequence of Camellia sinensis var. sinensis provides insights into the evolution of the tea genome and tea quality.</title>
        <authorList>
            <person name="Wei C."/>
            <person name="Yang H."/>
            <person name="Wang S."/>
            <person name="Zhao J."/>
            <person name="Liu C."/>
            <person name="Gao L."/>
            <person name="Xia E."/>
            <person name="Lu Y."/>
            <person name="Tai Y."/>
            <person name="She G."/>
            <person name="Sun J."/>
            <person name="Cao H."/>
            <person name="Tong W."/>
            <person name="Gao Q."/>
            <person name="Li Y."/>
            <person name="Deng W."/>
            <person name="Jiang X."/>
            <person name="Wang W."/>
            <person name="Chen Q."/>
            <person name="Zhang S."/>
            <person name="Li H."/>
            <person name="Wu J."/>
            <person name="Wang P."/>
            <person name="Li P."/>
            <person name="Shi C."/>
            <person name="Zheng F."/>
            <person name="Jian J."/>
            <person name="Huang B."/>
            <person name="Shan D."/>
            <person name="Shi M."/>
            <person name="Fang C."/>
            <person name="Yue Y."/>
            <person name="Li F."/>
            <person name="Li D."/>
            <person name="Wei S."/>
            <person name="Han B."/>
            <person name="Jiang C."/>
            <person name="Yin Y."/>
            <person name="Xia T."/>
            <person name="Zhang Z."/>
            <person name="Bennetzen J.L."/>
            <person name="Zhao S."/>
            <person name="Wan X."/>
        </authorList>
    </citation>
    <scope>NUCLEOTIDE SEQUENCE [LARGE SCALE GENOMIC DNA]</scope>
    <source>
        <strain evidence="3">cv. Shuchazao</strain>
        <tissue evidence="2">Leaf</tissue>
    </source>
</reference>
<evidence type="ECO:0000256" key="1">
    <source>
        <dbReference type="SAM" id="MobiDB-lite"/>
    </source>
</evidence>
<proteinExistence type="predicted"/>
<organism evidence="2 3">
    <name type="scientific">Camellia sinensis var. sinensis</name>
    <name type="common">China tea</name>
    <dbReference type="NCBI Taxonomy" id="542762"/>
    <lineage>
        <taxon>Eukaryota</taxon>
        <taxon>Viridiplantae</taxon>
        <taxon>Streptophyta</taxon>
        <taxon>Embryophyta</taxon>
        <taxon>Tracheophyta</taxon>
        <taxon>Spermatophyta</taxon>
        <taxon>Magnoliopsida</taxon>
        <taxon>eudicotyledons</taxon>
        <taxon>Gunneridae</taxon>
        <taxon>Pentapetalae</taxon>
        <taxon>asterids</taxon>
        <taxon>Ericales</taxon>
        <taxon>Theaceae</taxon>
        <taxon>Camellia</taxon>
    </lineage>
</organism>
<evidence type="ECO:0000313" key="3">
    <source>
        <dbReference type="Proteomes" id="UP000306102"/>
    </source>
</evidence>
<keyword evidence="3" id="KW-1185">Reference proteome</keyword>
<protein>
    <submittedName>
        <fullName evidence="2">Uncharacterized protein</fullName>
    </submittedName>
</protein>
<dbReference type="EMBL" id="SDRB02007925">
    <property type="protein sequence ID" value="THG10361.1"/>
    <property type="molecule type" value="Genomic_DNA"/>
</dbReference>
<dbReference type="Proteomes" id="UP000306102">
    <property type="component" value="Unassembled WGS sequence"/>
</dbReference>
<name>A0A4S4E382_CAMSN</name>
<gene>
    <name evidence="2" type="ORF">TEA_004169</name>
</gene>
<feature type="region of interest" description="Disordered" evidence="1">
    <location>
        <begin position="183"/>
        <end position="206"/>
    </location>
</feature>
<sequence>MVVLNVVSERSRHGGCSRGFVVVMDEALTGDVNYISVGVGVVLVGNGSGCWWLCQVHHKGAVSDSNAALVPVSCRVDTDIRPKMSVIGVHVLASVSFLVCQFEGFCLPIASFNDDCKNAILVGNYLRWEPVSPQQRHGSSVVEVYRIVEEVAFTIRAVKCSLEWLFRLQDVVSEAQELQTRVHRSRAEADGEPDGLSNNVEPVDDFKPTEELEGETKLCETLATTRSAIVLL</sequence>
<evidence type="ECO:0000313" key="2">
    <source>
        <dbReference type="EMBL" id="THG10361.1"/>
    </source>
</evidence>
<dbReference type="AlphaFoldDB" id="A0A4S4E382"/>
<comment type="caution">
    <text evidence="2">The sequence shown here is derived from an EMBL/GenBank/DDBJ whole genome shotgun (WGS) entry which is preliminary data.</text>
</comment>
<accession>A0A4S4E382</accession>